<dbReference type="SUPFAM" id="SSF52266">
    <property type="entry name" value="SGNH hydrolase"/>
    <property type="match status" value="1"/>
</dbReference>
<proteinExistence type="predicted"/>
<dbReference type="GO" id="GO:0016788">
    <property type="term" value="F:hydrolase activity, acting on ester bonds"/>
    <property type="evidence" value="ECO:0007669"/>
    <property type="project" value="UniProtKB-ARBA"/>
</dbReference>
<protein>
    <recommendedName>
        <fullName evidence="3">SGNH/GDSL hydrolase family protein</fullName>
    </recommendedName>
</protein>
<dbReference type="Gene3D" id="3.40.50.1110">
    <property type="entry name" value="SGNH hydrolase"/>
    <property type="match status" value="1"/>
</dbReference>
<evidence type="ECO:0000313" key="1">
    <source>
        <dbReference type="EMBL" id="AVP96430.1"/>
    </source>
</evidence>
<evidence type="ECO:0000313" key="2">
    <source>
        <dbReference type="Proteomes" id="UP000241074"/>
    </source>
</evidence>
<name>A0A2P1PNK8_9GAMM</name>
<accession>A0A2P1PNK8</accession>
<evidence type="ECO:0008006" key="3">
    <source>
        <dbReference type="Google" id="ProtNLM"/>
    </source>
</evidence>
<reference evidence="1 2" key="1">
    <citation type="submission" date="2018-03" db="EMBL/GenBank/DDBJ databases">
        <title>Ahniella affigens gen. nov., sp. nov., a gammaproteobacterium isolated from sandy soil near a stream.</title>
        <authorList>
            <person name="Ko Y."/>
            <person name="Kim J.-H."/>
        </authorList>
    </citation>
    <scope>NUCLEOTIDE SEQUENCE [LARGE SCALE GENOMIC DNA]</scope>
    <source>
        <strain evidence="1 2">D13</strain>
    </source>
</reference>
<dbReference type="EMBL" id="CP027860">
    <property type="protein sequence ID" value="AVP96430.1"/>
    <property type="molecule type" value="Genomic_DNA"/>
</dbReference>
<reference evidence="1 2" key="2">
    <citation type="submission" date="2018-03" db="EMBL/GenBank/DDBJ databases">
        <authorList>
            <person name="Keele B.F."/>
        </authorList>
    </citation>
    <scope>NUCLEOTIDE SEQUENCE [LARGE SCALE GENOMIC DNA]</scope>
    <source>
        <strain evidence="1 2">D13</strain>
    </source>
</reference>
<dbReference type="AlphaFoldDB" id="A0A2P1PNK8"/>
<keyword evidence="2" id="KW-1185">Reference proteome</keyword>
<dbReference type="InterPro" id="IPR036514">
    <property type="entry name" value="SGNH_hydro_sf"/>
</dbReference>
<gene>
    <name evidence="1" type="ORF">C7S18_04125</name>
</gene>
<dbReference type="Proteomes" id="UP000241074">
    <property type="component" value="Chromosome"/>
</dbReference>
<sequence>MSTTTDSTQQMRARTIWRACRNLIVSLGLVTGIAVNHASAQVAQVAVPTIAAEPIEVLLAGNSIVYFNNLPAHLEAFAKAAGGPTFRVTMLAGPGHRITQHAAAGVVAETLRQQHFDWLVLQDFGSGWLCGPQQKQLDFQCSESLKAHQQLAEAAQQAGTHVLILGTYSMDAESAVALARNEQSLAQTIGAARVSLASFPLCRSSFPDYRWLAPDGGHPGPDLTAMMAMKLLDAMSLPPTVQTPVQVSAHGFDLKRSPRATVPYHTTNALPLTPIDQWVYAPERLRTLAQCNAETAAAIAAHCGNQLECVGRDPVWRVKWVGRLGSH</sequence>
<dbReference type="KEGG" id="xba:C7S18_04125"/>
<organism evidence="1 2">
    <name type="scientific">Ahniella affigens</name>
    <dbReference type="NCBI Taxonomy" id="2021234"/>
    <lineage>
        <taxon>Bacteria</taxon>
        <taxon>Pseudomonadati</taxon>
        <taxon>Pseudomonadota</taxon>
        <taxon>Gammaproteobacteria</taxon>
        <taxon>Lysobacterales</taxon>
        <taxon>Rhodanobacteraceae</taxon>
        <taxon>Ahniella</taxon>
    </lineage>
</organism>